<dbReference type="Gene3D" id="2.60.98.20">
    <property type="entry name" value="Flagellar hook protein FlgE"/>
    <property type="match status" value="1"/>
</dbReference>
<dbReference type="InterPro" id="IPR037058">
    <property type="entry name" value="Falgellar_hook_FlgE_sf"/>
</dbReference>
<evidence type="ECO:0000256" key="3">
    <source>
        <dbReference type="ARBA" id="ARBA00019015"/>
    </source>
</evidence>
<dbReference type="InterPro" id="IPR037925">
    <property type="entry name" value="FlgE/F/G-like"/>
</dbReference>
<feature type="domain" description="Flagellar hook protein FlgE D2" evidence="8">
    <location>
        <begin position="250"/>
        <end position="339"/>
    </location>
</feature>
<comment type="subcellular location">
    <subcellularLocation>
        <location evidence="1 5">Bacterial flagellum basal body</location>
    </subcellularLocation>
</comment>
<keyword evidence="9" id="KW-0282">Flagellum</keyword>
<dbReference type="Pfam" id="PF00460">
    <property type="entry name" value="Flg_bb_rod"/>
    <property type="match status" value="1"/>
</dbReference>
<evidence type="ECO:0000256" key="1">
    <source>
        <dbReference type="ARBA" id="ARBA00004117"/>
    </source>
</evidence>
<gene>
    <name evidence="9" type="ORF">EOI86_09685</name>
</gene>
<evidence type="ECO:0000256" key="5">
    <source>
        <dbReference type="RuleBase" id="RU362116"/>
    </source>
</evidence>
<dbReference type="EMBL" id="SADE01000001">
    <property type="protein sequence ID" value="RVU39481.1"/>
    <property type="molecule type" value="Genomic_DNA"/>
</dbReference>
<sequence length="459" mass="48758">MQISLQFLFTALSDVWHYPCCTGFTLLEHTVGSHTSVVANYLFGSSISAIQAQAKAFEVISHNIANSTTPGHKAETSRFEELVVDAGRVRGNVFPALRGASNVVRRDIRAEGGVLATNGALDLALSGRGFFMVNTELDGSGTAMLTDSGQFQRRIVDNNGVEEVYLTDNVGNFVLGFPFDPVTETFTSVNDASGLVPIRLDAAGESFQAVATTESFINVNLPPDAATGEFFDAGLTIADGSGAADGIADRHNVTARFTKTATNNEWTLEFFGDNTVVTNPAAPVTVTFNADGTLNVPPSIALDMTFTDSGASVSTTLDISDTRSFAPEFVIGETGSNGFEEGNLVSTRFNQRGVLEGIFSNGQSRSLAKLAIGDVVNPELLLPVTDTHFVLSGLNGDLQIFEADINGRAQIVTGALEGSTVDLGEELVRMIETQRAYSSAATSLRTVEDLLKTATNLKR</sequence>
<feature type="domain" description="Flagellar basal body rod protein N-terminal" evidence="6">
    <location>
        <begin position="46"/>
        <end position="73"/>
    </location>
</feature>
<dbReference type="Pfam" id="PF07559">
    <property type="entry name" value="FlgE_D2"/>
    <property type="match status" value="1"/>
</dbReference>
<dbReference type="NCBIfam" id="TIGR03506">
    <property type="entry name" value="FlgEFG_subfam"/>
    <property type="match status" value="1"/>
</dbReference>
<evidence type="ECO:0000259" key="7">
    <source>
        <dbReference type="Pfam" id="PF06429"/>
    </source>
</evidence>
<dbReference type="SUPFAM" id="SSF117143">
    <property type="entry name" value="Flagellar hook protein flgE"/>
    <property type="match status" value="1"/>
</dbReference>
<organism evidence="9 10">
    <name type="scientific">Hwanghaeella grinnelliae</name>
    <dbReference type="NCBI Taxonomy" id="2500179"/>
    <lineage>
        <taxon>Bacteria</taxon>
        <taxon>Pseudomonadati</taxon>
        <taxon>Pseudomonadota</taxon>
        <taxon>Alphaproteobacteria</taxon>
        <taxon>Rhodospirillales</taxon>
        <taxon>Rhodospirillaceae</taxon>
        <taxon>Hwanghaeella</taxon>
    </lineage>
</organism>
<proteinExistence type="inferred from homology"/>
<accession>A0A3S2WCV0</accession>
<name>A0A3S2WCV0_9PROT</name>
<evidence type="ECO:0000313" key="10">
    <source>
        <dbReference type="Proteomes" id="UP000287447"/>
    </source>
</evidence>
<keyword evidence="10" id="KW-1185">Reference proteome</keyword>
<keyword evidence="9" id="KW-0969">Cilium</keyword>
<evidence type="ECO:0000256" key="4">
    <source>
        <dbReference type="ARBA" id="ARBA00023143"/>
    </source>
</evidence>
<comment type="similarity">
    <text evidence="2 5">Belongs to the flagella basal body rod proteins family.</text>
</comment>
<dbReference type="AlphaFoldDB" id="A0A3S2WCV0"/>
<dbReference type="InterPro" id="IPR011491">
    <property type="entry name" value="FlgE_D2"/>
</dbReference>
<evidence type="ECO:0000259" key="8">
    <source>
        <dbReference type="Pfam" id="PF07559"/>
    </source>
</evidence>
<comment type="caution">
    <text evidence="9">The sequence shown here is derived from an EMBL/GenBank/DDBJ whole genome shotgun (WGS) entry which is preliminary data.</text>
</comment>
<evidence type="ECO:0000259" key="6">
    <source>
        <dbReference type="Pfam" id="PF00460"/>
    </source>
</evidence>
<dbReference type="PANTHER" id="PTHR30435">
    <property type="entry name" value="FLAGELLAR PROTEIN"/>
    <property type="match status" value="1"/>
</dbReference>
<dbReference type="Pfam" id="PF06429">
    <property type="entry name" value="Flg_bbr_C"/>
    <property type="match status" value="1"/>
</dbReference>
<dbReference type="InterPro" id="IPR020013">
    <property type="entry name" value="Flagellar_FlgE/F/G"/>
</dbReference>
<dbReference type="GO" id="GO:0009425">
    <property type="term" value="C:bacterial-type flagellum basal body"/>
    <property type="evidence" value="ECO:0007669"/>
    <property type="project" value="UniProtKB-SubCell"/>
</dbReference>
<feature type="domain" description="Flagellar basal-body/hook protein C-terminal" evidence="7">
    <location>
        <begin position="413"/>
        <end position="457"/>
    </location>
</feature>
<dbReference type="InterPro" id="IPR010930">
    <property type="entry name" value="Flg_bb/hook_C_dom"/>
</dbReference>
<keyword evidence="9" id="KW-0966">Cell projection</keyword>
<dbReference type="Proteomes" id="UP000287447">
    <property type="component" value="Unassembled WGS sequence"/>
</dbReference>
<keyword evidence="4 5" id="KW-0975">Bacterial flagellum</keyword>
<dbReference type="PANTHER" id="PTHR30435:SF19">
    <property type="entry name" value="FLAGELLAR BASAL-BODY ROD PROTEIN FLGG"/>
    <property type="match status" value="1"/>
</dbReference>
<dbReference type="InterPro" id="IPR001444">
    <property type="entry name" value="Flag_bb_rod_N"/>
</dbReference>
<evidence type="ECO:0000313" key="9">
    <source>
        <dbReference type="EMBL" id="RVU39481.1"/>
    </source>
</evidence>
<reference evidence="10" key="1">
    <citation type="submission" date="2019-01" db="EMBL/GenBank/DDBJ databases">
        <title>Gri0909 isolated from a small marine red alga.</title>
        <authorList>
            <person name="Kim J."/>
            <person name="Jeong S.E."/>
            <person name="Jeon C.O."/>
        </authorList>
    </citation>
    <scope>NUCLEOTIDE SEQUENCE [LARGE SCALE GENOMIC DNA]</scope>
    <source>
        <strain evidence="10">Gri0909</strain>
    </source>
</reference>
<protein>
    <recommendedName>
        <fullName evidence="3">Flagellar hook protein FlgE</fullName>
    </recommendedName>
</protein>
<evidence type="ECO:0000256" key="2">
    <source>
        <dbReference type="ARBA" id="ARBA00009677"/>
    </source>
</evidence>
<dbReference type="GO" id="GO:0071978">
    <property type="term" value="P:bacterial-type flagellum-dependent swarming motility"/>
    <property type="evidence" value="ECO:0007669"/>
    <property type="project" value="TreeGrafter"/>
</dbReference>